<comment type="caution">
    <text evidence="1">The sequence shown here is derived from an EMBL/GenBank/DDBJ whole genome shotgun (WGS) entry which is preliminary data.</text>
</comment>
<reference evidence="1 2" key="1">
    <citation type="submission" date="2019-02" db="EMBL/GenBank/DDBJ databases">
        <title>Dyella amyloliquefaciens sp. nov., isolated from forest soil.</title>
        <authorList>
            <person name="Gao Z.-H."/>
            <person name="Qiu L.-H."/>
        </authorList>
    </citation>
    <scope>NUCLEOTIDE SEQUENCE [LARGE SCALE GENOMIC DNA]</scope>
    <source>
        <strain evidence="1 2">KACC 12747</strain>
    </source>
</reference>
<keyword evidence="2" id="KW-1185">Reference proteome</keyword>
<accession>A0A4R0Z0N1</accession>
<dbReference type="SUPFAM" id="SSF52096">
    <property type="entry name" value="ClpP/crotonase"/>
    <property type="match status" value="1"/>
</dbReference>
<dbReference type="Proteomes" id="UP000291822">
    <property type="component" value="Unassembled WGS sequence"/>
</dbReference>
<proteinExistence type="predicted"/>
<evidence type="ECO:0000313" key="1">
    <source>
        <dbReference type="EMBL" id="TCI11474.1"/>
    </source>
</evidence>
<dbReference type="EMBL" id="SJTG01000002">
    <property type="protein sequence ID" value="TCI11474.1"/>
    <property type="molecule type" value="Genomic_DNA"/>
</dbReference>
<name>A0A4R0Z0N1_9GAMM</name>
<sequence length="333" mass="35789">MSIQINDDRFTLAAAKVPQVYLFGVIDADAPNRFAALMRSSKIPPGSDVYLNSPGGDLNAGLSLGRLFRSGTMSTHLGTPRRPLRSGAPPTTALCTNACSYAYMGGLYRWAPSGNDRFGVQPVDAAGQKAGDDGRAADALDSYLKDMGVSPAALARDPASSGGEVTWLSAEQMMSTGLANNGRLPPTAIYHLMSGAPYLTLSQTARDGEHRITMLCKPDGLTLTAYYMIGGERSRRIAARGAHSYFEIDLQPFLQEERESISAVNQSVVITRPVPLDQLAHLTAARSMGAWLSDKGGAVRYGFALELDPVKAQLRDFRASCEQATRPQRSKKT</sequence>
<gene>
    <name evidence="1" type="ORF">EZM97_20520</name>
</gene>
<dbReference type="InterPro" id="IPR029045">
    <property type="entry name" value="ClpP/crotonase-like_dom_sf"/>
</dbReference>
<evidence type="ECO:0000313" key="2">
    <source>
        <dbReference type="Proteomes" id="UP000291822"/>
    </source>
</evidence>
<dbReference type="AlphaFoldDB" id="A0A4R0Z0N1"/>
<organism evidence="1 2">
    <name type="scientific">Dyella soli</name>
    <dbReference type="NCBI Taxonomy" id="522319"/>
    <lineage>
        <taxon>Bacteria</taxon>
        <taxon>Pseudomonadati</taxon>
        <taxon>Pseudomonadota</taxon>
        <taxon>Gammaproteobacteria</taxon>
        <taxon>Lysobacterales</taxon>
        <taxon>Rhodanobacteraceae</taxon>
        <taxon>Dyella</taxon>
    </lineage>
</organism>
<protein>
    <submittedName>
        <fullName evidence="1">Uncharacterized protein</fullName>
    </submittedName>
</protein>